<dbReference type="KEGG" id="fcj:RN605_01905"/>
<evidence type="ECO:0000313" key="2">
    <source>
        <dbReference type="EMBL" id="WNM22123.1"/>
    </source>
</evidence>
<dbReference type="Proteomes" id="UP001304515">
    <property type="component" value="Chromosome"/>
</dbReference>
<reference evidence="2 3" key="1">
    <citation type="submission" date="2023-09" db="EMBL/GenBank/DDBJ databases">
        <title>Flavobacterium sp. a novel bacteria isolate from Pepper rhizosphere.</title>
        <authorList>
            <person name="Peng Y."/>
            <person name="Lee J."/>
        </authorList>
    </citation>
    <scope>NUCLEOTIDE SEQUENCE [LARGE SCALE GENOMIC DNA]</scope>
    <source>
        <strain evidence="1">PMR2A8</strain>
        <strain evidence="2 3">PMTSA4</strain>
    </source>
</reference>
<dbReference type="PROSITE" id="PS51257">
    <property type="entry name" value="PROKAR_LIPOPROTEIN"/>
    <property type="match status" value="1"/>
</dbReference>
<dbReference type="EMBL" id="CP134878">
    <property type="protein sequence ID" value="WNM18071.1"/>
    <property type="molecule type" value="Genomic_DNA"/>
</dbReference>
<evidence type="ECO:0008006" key="4">
    <source>
        <dbReference type="Google" id="ProtNLM"/>
    </source>
</evidence>
<gene>
    <name evidence="2" type="ORF">RN605_01905</name>
    <name evidence="1" type="ORF">RN608_08605</name>
</gene>
<dbReference type="EMBL" id="CP134890">
    <property type="protein sequence ID" value="WNM22123.1"/>
    <property type="molecule type" value="Genomic_DNA"/>
</dbReference>
<evidence type="ECO:0000313" key="3">
    <source>
        <dbReference type="Proteomes" id="UP001304515"/>
    </source>
</evidence>
<accession>A0AA96J5Y2</accession>
<accession>A0AA96EYR1</accession>
<evidence type="ECO:0000313" key="1">
    <source>
        <dbReference type="EMBL" id="WNM18071.1"/>
    </source>
</evidence>
<name>A0AA96J5Y2_9FLAO</name>
<sequence>MKIDKVIVAIILAILFITSCDKDNQSNQSDEIEGIWKVTNISGGFAGIDDDYASGVITWKFNGQTLTVINNESQGAIYSGFETGTYQYTSTEINGVKYININSQEFGGYTITNNNLTINQNETSTGSGADGFILNFSRQ</sequence>
<keyword evidence="3" id="KW-1185">Reference proteome</keyword>
<dbReference type="RefSeq" id="WP_313321721.1">
    <property type="nucleotide sequence ID" value="NZ_CP134878.1"/>
</dbReference>
<proteinExistence type="predicted"/>
<dbReference type="AlphaFoldDB" id="A0AA96J5Y2"/>
<organism evidence="2 3">
    <name type="scientific">Flavobacterium capsici</name>
    <dbReference type="NCBI Taxonomy" id="3075618"/>
    <lineage>
        <taxon>Bacteria</taxon>
        <taxon>Pseudomonadati</taxon>
        <taxon>Bacteroidota</taxon>
        <taxon>Flavobacteriia</taxon>
        <taxon>Flavobacteriales</taxon>
        <taxon>Flavobacteriaceae</taxon>
        <taxon>Flavobacterium</taxon>
    </lineage>
</organism>
<protein>
    <recommendedName>
        <fullName evidence="4">Lipocalin-like domain-containing protein</fullName>
    </recommendedName>
</protein>